<dbReference type="RefSeq" id="WP_012160319.1">
    <property type="nucleotide sequence ID" value="NC_009922.1"/>
</dbReference>
<dbReference type="OrthoDB" id="9810419at2"/>
<organism evidence="1 2">
    <name type="scientific">Alkaliphilus oremlandii (strain OhILAs)</name>
    <name type="common">Clostridium oremlandii (strain OhILAs)</name>
    <dbReference type="NCBI Taxonomy" id="350688"/>
    <lineage>
        <taxon>Bacteria</taxon>
        <taxon>Bacillati</taxon>
        <taxon>Bacillota</taxon>
        <taxon>Clostridia</taxon>
        <taxon>Peptostreptococcales</taxon>
        <taxon>Natronincolaceae</taxon>
        <taxon>Alkaliphilus</taxon>
    </lineage>
</organism>
<dbReference type="PANTHER" id="PTHR30531">
    <property type="entry name" value="FLAGELLAR BIOSYNTHETIC PROTEIN FLHB"/>
    <property type="match status" value="1"/>
</dbReference>
<keyword evidence="2" id="KW-1185">Reference proteome</keyword>
<dbReference type="GO" id="GO:0009306">
    <property type="term" value="P:protein secretion"/>
    <property type="evidence" value="ECO:0007669"/>
    <property type="project" value="InterPro"/>
</dbReference>
<accession>A8MJN0</accession>
<dbReference type="InterPro" id="IPR029025">
    <property type="entry name" value="T3SS_substrate_exporter_C"/>
</dbReference>
<dbReference type="PANTHER" id="PTHR30531:SF12">
    <property type="entry name" value="FLAGELLAR BIOSYNTHETIC PROTEIN FLHB"/>
    <property type="match status" value="1"/>
</dbReference>
<dbReference type="GO" id="GO:0005886">
    <property type="term" value="C:plasma membrane"/>
    <property type="evidence" value="ECO:0007669"/>
    <property type="project" value="TreeGrafter"/>
</dbReference>
<dbReference type="eggNOG" id="COG2257">
    <property type="taxonomic scope" value="Bacteria"/>
</dbReference>
<evidence type="ECO:0000313" key="1">
    <source>
        <dbReference type="EMBL" id="ABW20012.1"/>
    </source>
</evidence>
<gene>
    <name evidence="1" type="ordered locus">Clos_2480</name>
</gene>
<keyword evidence="1" id="KW-0969">Cilium</keyword>
<reference evidence="2" key="1">
    <citation type="submission" date="2007-10" db="EMBL/GenBank/DDBJ databases">
        <title>Complete genome of Alkaliphilus oremlandii OhILAs.</title>
        <authorList>
            <person name="Copeland A."/>
            <person name="Lucas S."/>
            <person name="Lapidus A."/>
            <person name="Barry K."/>
            <person name="Detter J.C."/>
            <person name="Glavina del Rio T."/>
            <person name="Hammon N."/>
            <person name="Israni S."/>
            <person name="Dalin E."/>
            <person name="Tice H."/>
            <person name="Pitluck S."/>
            <person name="Chain P."/>
            <person name="Malfatti S."/>
            <person name="Shin M."/>
            <person name="Vergez L."/>
            <person name="Schmutz J."/>
            <person name="Larimer F."/>
            <person name="Land M."/>
            <person name="Hauser L."/>
            <person name="Kyrpides N."/>
            <person name="Mikhailova N."/>
            <person name="Stolz J.F."/>
            <person name="Dawson A."/>
            <person name="Fisher E."/>
            <person name="Crable B."/>
            <person name="Perera E."/>
            <person name="Lisak J."/>
            <person name="Ranganathan M."/>
            <person name="Basu P."/>
            <person name="Richardson P."/>
        </authorList>
    </citation>
    <scope>NUCLEOTIDE SEQUENCE [LARGE SCALE GENOMIC DNA]</scope>
    <source>
        <strain evidence="2">OhILAs</strain>
    </source>
</reference>
<protein>
    <submittedName>
        <fullName evidence="1">Flagellar biosynthesis protein</fullName>
    </submittedName>
</protein>
<proteinExistence type="predicted"/>
<dbReference type="SUPFAM" id="SSF160544">
    <property type="entry name" value="EscU C-terminal domain-like"/>
    <property type="match status" value="1"/>
</dbReference>
<dbReference type="AlphaFoldDB" id="A8MJN0"/>
<evidence type="ECO:0000313" key="2">
    <source>
        <dbReference type="Proteomes" id="UP000000269"/>
    </source>
</evidence>
<dbReference type="EMBL" id="CP000853">
    <property type="protein sequence ID" value="ABW20012.1"/>
    <property type="molecule type" value="Genomic_DNA"/>
</dbReference>
<dbReference type="KEGG" id="aoe:Clos_2480"/>
<dbReference type="Gene3D" id="3.40.1690.10">
    <property type="entry name" value="secretion proteins EscU"/>
    <property type="match status" value="1"/>
</dbReference>
<keyword evidence="1" id="KW-0966">Cell projection</keyword>
<dbReference type="Pfam" id="PF01312">
    <property type="entry name" value="Bac_export_2"/>
    <property type="match status" value="1"/>
</dbReference>
<sequence>MEEQLKRKKAVAIKYDVENDRAPVITASGMGVVADKIIEKGMENEVAIYEDERLVKELIQFKVGTEIPPELYEIVAQVLVFIENIDQKKGNPRYTKYY</sequence>
<name>A8MJN0_ALKOO</name>
<dbReference type="STRING" id="350688.Clos_2480"/>
<keyword evidence="1" id="KW-0282">Flagellum</keyword>
<dbReference type="Proteomes" id="UP000000269">
    <property type="component" value="Chromosome"/>
</dbReference>
<dbReference type="HOGENOM" id="CLU_041013_4_2_9"/>
<dbReference type="InterPro" id="IPR006135">
    <property type="entry name" value="T3SS_substrate_exporter"/>
</dbReference>